<dbReference type="EMBL" id="JACHGJ010000003">
    <property type="protein sequence ID" value="MBB6480530.1"/>
    <property type="molecule type" value="Genomic_DNA"/>
</dbReference>
<keyword evidence="4" id="KW-1185">Reference proteome</keyword>
<dbReference type="GO" id="GO:0006694">
    <property type="term" value="P:steroid biosynthetic process"/>
    <property type="evidence" value="ECO:0007669"/>
    <property type="project" value="InterPro"/>
</dbReference>
<proteinExistence type="inferred from homology"/>
<gene>
    <name evidence="3" type="ORF">HNR50_002193</name>
</gene>
<dbReference type="SUPFAM" id="SSF51735">
    <property type="entry name" value="NAD(P)-binding Rossmann-fold domains"/>
    <property type="match status" value="1"/>
</dbReference>
<dbReference type="Proteomes" id="UP000587760">
    <property type="component" value="Unassembled WGS sequence"/>
</dbReference>
<dbReference type="PANTHER" id="PTHR42687">
    <property type="entry name" value="L-THREONINE 3-DEHYDROGENASE"/>
    <property type="match status" value="1"/>
</dbReference>
<organism evidence="3 4">
    <name type="scientific">Spirochaeta isovalerica</name>
    <dbReference type="NCBI Taxonomy" id="150"/>
    <lineage>
        <taxon>Bacteria</taxon>
        <taxon>Pseudomonadati</taxon>
        <taxon>Spirochaetota</taxon>
        <taxon>Spirochaetia</taxon>
        <taxon>Spirochaetales</taxon>
        <taxon>Spirochaetaceae</taxon>
        <taxon>Spirochaeta</taxon>
    </lineage>
</organism>
<comment type="similarity">
    <text evidence="1">Belongs to the NAD(P)-dependent epimerase/dehydratase family.</text>
</comment>
<reference evidence="3 4" key="1">
    <citation type="submission" date="2020-08" db="EMBL/GenBank/DDBJ databases">
        <title>Genomic Encyclopedia of Type Strains, Phase IV (KMG-IV): sequencing the most valuable type-strain genomes for metagenomic binning, comparative biology and taxonomic classification.</title>
        <authorList>
            <person name="Goeker M."/>
        </authorList>
    </citation>
    <scope>NUCLEOTIDE SEQUENCE [LARGE SCALE GENOMIC DNA]</scope>
    <source>
        <strain evidence="3 4">DSM 2461</strain>
    </source>
</reference>
<protein>
    <submittedName>
        <fullName evidence="3">Nucleoside-diphosphate-sugar epimerase</fullName>
    </submittedName>
</protein>
<comment type="caution">
    <text evidence="3">The sequence shown here is derived from an EMBL/GenBank/DDBJ whole genome shotgun (WGS) entry which is preliminary data.</text>
</comment>
<sequence length="473" mass="54604">MKYEKTVFMTGAAGHMGYEGLKLLAENKSVKLKLLSLGDRKSRTILAPYKAYENVEIIEGDLTHYDDVLRGIRGSDYVLHVGAIIPPAADHFPDLAERVNFGGTLNIIRAIGEQDNSDRIKLVYISTVASMGDRMPPIHWVRTGDPIKVSRFDYYGASKVKAERAVMESGLPFWVVLRQSGMLHRDLLKIMDPIMFHQPLNNHMEWSSADDSGRILNNICTMDLPDPFWRQVYNIGGGEEYRKTNFQFMAEAFQAMGFSDFRKILTPRFFTSGNFHGCWYLDSDRLDKWLHFRQTPYGVFFKKLKDALPSIYKLNRLIPAELIKNWVMKPLAMKEQGPLNWIRKNRTDRIEAFWGSRQQWEKMPEKWDDFQLLRNPEPIKIDQGYNSGKEDRKLQLKDCRIAAAFRGGLCLSPRMHHGDIYSPLDWTCSCGEEFSASPFTVLRGGHWCPRCDLDSENYSRRAAANPFFAQVYR</sequence>
<dbReference type="InterPro" id="IPR002225">
    <property type="entry name" value="3Beta_OHSteriod_DH/Estase"/>
</dbReference>
<evidence type="ECO:0000259" key="2">
    <source>
        <dbReference type="Pfam" id="PF01073"/>
    </source>
</evidence>
<dbReference type="RefSeq" id="WP_184746789.1">
    <property type="nucleotide sequence ID" value="NZ_JACHGJ010000003.1"/>
</dbReference>
<dbReference type="PANTHER" id="PTHR42687:SF1">
    <property type="entry name" value="L-THREONINE 3-DEHYDROGENASE, MITOCHONDRIAL"/>
    <property type="match status" value="1"/>
</dbReference>
<evidence type="ECO:0000313" key="4">
    <source>
        <dbReference type="Proteomes" id="UP000587760"/>
    </source>
</evidence>
<dbReference type="InterPro" id="IPR051225">
    <property type="entry name" value="NAD(P)_epim/dehydratase"/>
</dbReference>
<dbReference type="GO" id="GO:0008743">
    <property type="term" value="F:L-threonine 3-dehydrogenase activity"/>
    <property type="evidence" value="ECO:0007669"/>
    <property type="project" value="TreeGrafter"/>
</dbReference>
<accession>A0A841RBZ6</accession>
<evidence type="ECO:0000313" key="3">
    <source>
        <dbReference type="EMBL" id="MBB6480530.1"/>
    </source>
</evidence>
<name>A0A841RBZ6_9SPIO</name>
<dbReference type="AlphaFoldDB" id="A0A841RBZ6"/>
<dbReference type="Pfam" id="PF01073">
    <property type="entry name" value="3Beta_HSD"/>
    <property type="match status" value="1"/>
</dbReference>
<feature type="domain" description="3-beta hydroxysteroid dehydrogenase/isomerase" evidence="2">
    <location>
        <begin position="9"/>
        <end position="169"/>
    </location>
</feature>
<dbReference type="GO" id="GO:0006567">
    <property type="term" value="P:L-threonine catabolic process"/>
    <property type="evidence" value="ECO:0007669"/>
    <property type="project" value="TreeGrafter"/>
</dbReference>
<evidence type="ECO:0000256" key="1">
    <source>
        <dbReference type="ARBA" id="ARBA00007637"/>
    </source>
</evidence>
<dbReference type="Gene3D" id="3.40.50.720">
    <property type="entry name" value="NAD(P)-binding Rossmann-like Domain"/>
    <property type="match status" value="1"/>
</dbReference>
<dbReference type="InterPro" id="IPR036291">
    <property type="entry name" value="NAD(P)-bd_dom_sf"/>
</dbReference>